<evidence type="ECO:0000256" key="1">
    <source>
        <dbReference type="SAM" id="MobiDB-lite"/>
    </source>
</evidence>
<proteinExistence type="predicted"/>
<feature type="region of interest" description="Disordered" evidence="1">
    <location>
        <begin position="347"/>
        <end position="382"/>
    </location>
</feature>
<sequence length="454" mass="49579">MSSGHSPWLIAKNSSCTQASDLLQLILPQLTDQSAQCLVLNMSDTSYDDAYYSTSCSEHHAFLCQSQVRIGTARFDRYDDMIVMESLLKDVHIKQTDITTEYICGSDLISIDTNALAFASVYHGNNGTCVTYYLEKLIWYPVRVEMVNHSQAVSFVKSTGHEVVAVTNASYPVPSENTYSDNCFSYGEPTVPSTKKSMPTRIDHSFNEEGSTHYTTSSSSSLPHSAENNRISLKISSNLPTTFSSTETSTPNSHPTIVDDKTVTEIKEKSRETMFVITTDKSTSRTTLIDSTSKGSEHPTTVYDKTVTDITDTARATDISVITTDKYTPVPAFIDLTSSGLKTNTTASLEETSTSGSSYSLSTDNVTVHSPSQKSHDGASNVTPNTSSTMYFYKDSSTEASELQLCYLIQFSMATINKVTTAPPEIAASLGEQNMCVLAADKITEFAAKQLDSL</sequence>
<feature type="compositionally biased region" description="Basic and acidic residues" evidence="1">
    <location>
        <begin position="201"/>
        <end position="211"/>
    </location>
</feature>
<gene>
    <name evidence="2" type="ORF">MCOR_43462</name>
</gene>
<evidence type="ECO:0000313" key="3">
    <source>
        <dbReference type="Proteomes" id="UP000507470"/>
    </source>
</evidence>
<dbReference type="OrthoDB" id="10576586at2759"/>
<reference evidence="2 3" key="1">
    <citation type="submission" date="2020-06" db="EMBL/GenBank/DDBJ databases">
        <authorList>
            <person name="Li R."/>
            <person name="Bekaert M."/>
        </authorList>
    </citation>
    <scope>NUCLEOTIDE SEQUENCE [LARGE SCALE GENOMIC DNA]</scope>
    <source>
        <strain evidence="3">wild</strain>
    </source>
</reference>
<dbReference type="Proteomes" id="UP000507470">
    <property type="component" value="Unassembled WGS sequence"/>
</dbReference>
<keyword evidence="3" id="KW-1185">Reference proteome</keyword>
<accession>A0A6J8DRZ4</accession>
<feature type="compositionally biased region" description="Polar residues" evidence="1">
    <location>
        <begin position="364"/>
        <end position="382"/>
    </location>
</feature>
<dbReference type="EMBL" id="CACVKT020007760">
    <property type="protein sequence ID" value="CAC5410261.1"/>
    <property type="molecule type" value="Genomic_DNA"/>
</dbReference>
<name>A0A6J8DRZ4_MYTCO</name>
<feature type="compositionally biased region" description="Low complexity" evidence="1">
    <location>
        <begin position="212"/>
        <end position="221"/>
    </location>
</feature>
<organism evidence="2 3">
    <name type="scientific">Mytilus coruscus</name>
    <name type="common">Sea mussel</name>
    <dbReference type="NCBI Taxonomy" id="42192"/>
    <lineage>
        <taxon>Eukaryota</taxon>
        <taxon>Metazoa</taxon>
        <taxon>Spiralia</taxon>
        <taxon>Lophotrochozoa</taxon>
        <taxon>Mollusca</taxon>
        <taxon>Bivalvia</taxon>
        <taxon>Autobranchia</taxon>
        <taxon>Pteriomorphia</taxon>
        <taxon>Mytilida</taxon>
        <taxon>Mytiloidea</taxon>
        <taxon>Mytilidae</taxon>
        <taxon>Mytilinae</taxon>
        <taxon>Mytilus</taxon>
    </lineage>
</organism>
<protein>
    <submittedName>
        <fullName evidence="2">Uncharacterized protein</fullName>
    </submittedName>
</protein>
<feature type="region of interest" description="Disordered" evidence="1">
    <location>
        <begin position="194"/>
        <end position="226"/>
    </location>
</feature>
<feature type="compositionally biased region" description="Low complexity" evidence="1">
    <location>
        <begin position="347"/>
        <end position="363"/>
    </location>
</feature>
<evidence type="ECO:0000313" key="2">
    <source>
        <dbReference type="EMBL" id="CAC5410261.1"/>
    </source>
</evidence>
<dbReference type="AlphaFoldDB" id="A0A6J8DRZ4"/>